<dbReference type="Gene3D" id="2.60.40.10">
    <property type="entry name" value="Immunoglobulins"/>
    <property type="match status" value="6"/>
</dbReference>
<evidence type="ECO:0000259" key="9">
    <source>
        <dbReference type="PROSITE" id="PS50835"/>
    </source>
</evidence>
<dbReference type="GO" id="GO:0005886">
    <property type="term" value="C:plasma membrane"/>
    <property type="evidence" value="ECO:0007669"/>
    <property type="project" value="TreeGrafter"/>
</dbReference>
<accession>A0A9P1N5I9</accession>
<dbReference type="InterPro" id="IPR013783">
    <property type="entry name" value="Ig-like_fold"/>
</dbReference>
<dbReference type="PROSITE" id="PS50835">
    <property type="entry name" value="IG_LIKE"/>
    <property type="match status" value="5"/>
</dbReference>
<gene>
    <name evidence="10" type="ORF">CAMP_LOCUS14520</name>
</gene>
<keyword evidence="4" id="KW-0677">Repeat</keyword>
<dbReference type="Gene3D" id="1.20.58.60">
    <property type="match status" value="2"/>
</dbReference>
<protein>
    <recommendedName>
        <fullName evidence="9">Ig-like domain-containing protein</fullName>
    </recommendedName>
</protein>
<keyword evidence="6" id="KW-0393">Immunoglobulin domain</keyword>
<dbReference type="SMART" id="SM00408">
    <property type="entry name" value="IGc2"/>
    <property type="match status" value="6"/>
</dbReference>
<dbReference type="Pfam" id="PF25075">
    <property type="entry name" value="DUF7799"/>
    <property type="match status" value="1"/>
</dbReference>
<dbReference type="Pfam" id="PF07679">
    <property type="entry name" value="I-set"/>
    <property type="match status" value="6"/>
</dbReference>
<feature type="compositionally biased region" description="Polar residues" evidence="8">
    <location>
        <begin position="2532"/>
        <end position="2550"/>
    </location>
</feature>
<comment type="caution">
    <text evidence="10">The sequence shown here is derived from an EMBL/GenBank/DDBJ whole genome shotgun (WGS) entry which is preliminary data.</text>
</comment>
<feature type="domain" description="Ig-like" evidence="9">
    <location>
        <begin position="1372"/>
        <end position="1461"/>
    </location>
</feature>
<dbReference type="InterPro" id="IPR050958">
    <property type="entry name" value="Cell_Adh-Cytoskel_Orgn"/>
</dbReference>
<feature type="domain" description="Ig-like" evidence="9">
    <location>
        <begin position="1165"/>
        <end position="1253"/>
    </location>
</feature>
<dbReference type="SUPFAM" id="SSF48726">
    <property type="entry name" value="Immunoglobulin"/>
    <property type="match status" value="6"/>
</dbReference>
<dbReference type="FunFam" id="2.60.40.10:FF:002364">
    <property type="entry name" value="Protein CBG19196"/>
    <property type="match status" value="1"/>
</dbReference>
<evidence type="ECO:0000256" key="1">
    <source>
        <dbReference type="ARBA" id="ARBA00004161"/>
    </source>
</evidence>
<evidence type="ECO:0000256" key="2">
    <source>
        <dbReference type="ARBA" id="ARBA00022490"/>
    </source>
</evidence>
<feature type="region of interest" description="Disordered" evidence="8">
    <location>
        <begin position="1702"/>
        <end position="1730"/>
    </location>
</feature>
<evidence type="ECO:0000256" key="7">
    <source>
        <dbReference type="SAM" id="Coils"/>
    </source>
</evidence>
<organism evidence="10 11">
    <name type="scientific">Caenorhabditis angaria</name>
    <dbReference type="NCBI Taxonomy" id="860376"/>
    <lineage>
        <taxon>Eukaryota</taxon>
        <taxon>Metazoa</taxon>
        <taxon>Ecdysozoa</taxon>
        <taxon>Nematoda</taxon>
        <taxon>Chromadorea</taxon>
        <taxon>Rhabditida</taxon>
        <taxon>Rhabditina</taxon>
        <taxon>Rhabditomorpha</taxon>
        <taxon>Rhabditoidea</taxon>
        <taxon>Rhabditidae</taxon>
        <taxon>Peloderinae</taxon>
        <taxon>Caenorhabditis</taxon>
    </lineage>
</organism>
<dbReference type="Proteomes" id="UP001152747">
    <property type="component" value="Unassembled WGS sequence"/>
</dbReference>
<evidence type="ECO:0000256" key="4">
    <source>
        <dbReference type="ARBA" id="ARBA00022737"/>
    </source>
</evidence>
<keyword evidence="11" id="KW-1185">Reference proteome</keyword>
<keyword evidence="7" id="KW-0175">Coiled coil</keyword>
<feature type="domain" description="Ig-like" evidence="9">
    <location>
        <begin position="1270"/>
        <end position="1360"/>
    </location>
</feature>
<feature type="compositionally biased region" description="Basic and acidic residues" evidence="8">
    <location>
        <begin position="1893"/>
        <end position="1913"/>
    </location>
</feature>
<dbReference type="PANTHER" id="PTHR45080">
    <property type="entry name" value="CONTACTIN 5"/>
    <property type="match status" value="1"/>
</dbReference>
<reference evidence="10" key="1">
    <citation type="submission" date="2022-11" db="EMBL/GenBank/DDBJ databases">
        <authorList>
            <person name="Kikuchi T."/>
        </authorList>
    </citation>
    <scope>NUCLEOTIDE SEQUENCE</scope>
    <source>
        <strain evidence="10">PS1010</strain>
    </source>
</reference>
<dbReference type="InterPro" id="IPR036179">
    <property type="entry name" value="Ig-like_dom_sf"/>
</dbReference>
<keyword evidence="3" id="KW-0732">Signal</keyword>
<dbReference type="GO" id="GO:0019899">
    <property type="term" value="F:enzyme binding"/>
    <property type="evidence" value="ECO:0007669"/>
    <property type="project" value="UniProtKB-ARBA"/>
</dbReference>
<feature type="domain" description="Ig-like" evidence="9">
    <location>
        <begin position="2416"/>
        <end position="2505"/>
    </location>
</feature>
<dbReference type="FunFam" id="2.60.40.10:FF:000425">
    <property type="entry name" value="Myosin light chain kinase"/>
    <property type="match status" value="3"/>
</dbReference>
<dbReference type="GO" id="GO:0007156">
    <property type="term" value="P:homophilic cell adhesion via plasma membrane adhesion molecules"/>
    <property type="evidence" value="ECO:0007669"/>
    <property type="project" value="TreeGrafter"/>
</dbReference>
<evidence type="ECO:0000256" key="3">
    <source>
        <dbReference type="ARBA" id="ARBA00022729"/>
    </source>
</evidence>
<feature type="region of interest" description="Disordered" evidence="8">
    <location>
        <begin position="2105"/>
        <end position="2133"/>
    </location>
</feature>
<dbReference type="OrthoDB" id="114660at2759"/>
<proteinExistence type="predicted"/>
<dbReference type="InterPro" id="IPR007110">
    <property type="entry name" value="Ig-like_dom"/>
</dbReference>
<dbReference type="Pfam" id="PF25101">
    <property type="entry name" value="Spectrin_7"/>
    <property type="match status" value="1"/>
</dbReference>
<evidence type="ECO:0000256" key="6">
    <source>
        <dbReference type="ARBA" id="ARBA00023319"/>
    </source>
</evidence>
<dbReference type="InterPro" id="IPR013098">
    <property type="entry name" value="Ig_I-set"/>
</dbReference>
<dbReference type="EMBL" id="CANHGI010000005">
    <property type="protein sequence ID" value="CAI5451883.1"/>
    <property type="molecule type" value="Genomic_DNA"/>
</dbReference>
<feature type="region of interest" description="Disordered" evidence="8">
    <location>
        <begin position="1587"/>
        <end position="1607"/>
    </location>
</feature>
<name>A0A9P1N5I9_9PELO</name>
<feature type="compositionally biased region" description="Low complexity" evidence="8">
    <location>
        <begin position="1988"/>
        <end position="1998"/>
    </location>
</feature>
<feature type="coiled-coil region" evidence="7">
    <location>
        <begin position="400"/>
        <end position="427"/>
    </location>
</feature>
<dbReference type="PANTHER" id="PTHR45080:SF8">
    <property type="entry name" value="IG-LIKE DOMAIN-CONTAINING PROTEIN"/>
    <property type="match status" value="1"/>
</dbReference>
<dbReference type="InterPro" id="IPR003599">
    <property type="entry name" value="Ig_sub"/>
</dbReference>
<keyword evidence="2" id="KW-0963">Cytoplasm</keyword>
<dbReference type="InterPro" id="IPR056701">
    <property type="entry name" value="DUF7799"/>
</dbReference>
<dbReference type="SUPFAM" id="SSF46966">
    <property type="entry name" value="Spectrin repeat"/>
    <property type="match status" value="2"/>
</dbReference>
<feature type="compositionally biased region" description="Basic and acidic residues" evidence="8">
    <location>
        <begin position="1920"/>
        <end position="1940"/>
    </location>
</feature>
<feature type="coiled-coil region" evidence="7">
    <location>
        <begin position="764"/>
        <end position="791"/>
    </location>
</feature>
<dbReference type="InterPro" id="IPR003598">
    <property type="entry name" value="Ig_sub2"/>
</dbReference>
<evidence type="ECO:0000313" key="10">
    <source>
        <dbReference type="EMBL" id="CAI5451883.1"/>
    </source>
</evidence>
<dbReference type="GO" id="GO:0031672">
    <property type="term" value="C:A band"/>
    <property type="evidence" value="ECO:0007669"/>
    <property type="project" value="UniProtKB-SubCell"/>
</dbReference>
<keyword evidence="5" id="KW-1015">Disulfide bond</keyword>
<feature type="region of interest" description="Disordered" evidence="8">
    <location>
        <begin position="2526"/>
        <end position="2550"/>
    </location>
</feature>
<feature type="region of interest" description="Disordered" evidence="8">
    <location>
        <begin position="1878"/>
        <end position="1953"/>
    </location>
</feature>
<evidence type="ECO:0000313" key="11">
    <source>
        <dbReference type="Proteomes" id="UP001152747"/>
    </source>
</evidence>
<evidence type="ECO:0000256" key="5">
    <source>
        <dbReference type="ARBA" id="ARBA00023157"/>
    </source>
</evidence>
<evidence type="ECO:0000256" key="8">
    <source>
        <dbReference type="SAM" id="MobiDB-lite"/>
    </source>
</evidence>
<dbReference type="SMART" id="SM00409">
    <property type="entry name" value="IG"/>
    <property type="match status" value="6"/>
</dbReference>
<sequence length="2550" mass="290549">MAPAAVAAATNLVPNTNAPTPSTTTLSTIAVRAGVNASIVVALLKSADYVQLRVDEMQPKLLEIGANFEETSDLLRIHEDLLARLRDKDDQVQELLNRTDGLGAEKTDEKETIVYDEMAKNLRETWRSLNRQLILRSYLLRETLQFYKMASTHEKLTTKTLEIIGQLNANNADQIRNSVDKLVNDIIDTTATVVELGSSVISQIRTLGQIDDNEERPIEILKSCVLIETVMLRVASDWERSENIWEEKKNIQHTTTTTTDELVVIEQWLEYAEKRVKALNENGQKNVLNEGNKHVARLHDLAQSPSSDGGRISHLSGRIEEFLHYLKTRMGRSQRIQQFIQAAKTMLSQLNMMVGDMKSANSAMAGELAPLAKQKAHPLIHEGKDISAKEVMSYEEQRLVKQYVSELEEKLREIEDLAKQRVESDKTNSQVSGVFGWLDGYAQAFLAQKGDMGGNLNDAREFVQLHKNFAAEVSNKDQEVIQLLSKKGSQLSSEENEQLDKLATNYETLKTIIENRIQIGTTYEQVHKFGKDLEGSFDALQTLLENNQEYTNEKVAAQISNVFQMIQDTLNQEKHQGEKFISNATQIGKSDAFLNIQRAQESVRNLITDHENRYKYVHHKWMSWQSDKDAEKKVEKIIEEIQMWQTDVLEFISTADQQTFNTKNEVESVQQKIIGFQNALLHNTAQLEQLKTQTESEEQISRINVLIDKQEYIKTRLEQLQQKIETTALLKIVEDVQIWQEEMVEIIRNLNHVVSTQINNQEQFENTRRKIEDLKVEVDKKSEHLEAFKNISQNQTYQTQLQKTIHNQETIQKTTHELQQKLEISQLIKVVQEVQMWQEEAIEIIRMFDRQEPKTIQDANELIDKVEEFKNVVEEKSKKIQEIKTISRVPEFVNKMEEVEHVQEQIHHLTVELQEKVAQQKLTKVTENIQMWQEEMIEIIRMFDSTPMKTIQECEELQEKVKLVREAIDIQQPKIDEVVTKATDINVRTHISKVIEQQNHIRQLAEHLERKAITATIELSKPQQTVEETKTIELTSLETTKIQLTPEEKKELQILRKTIEEIQMWQEDIIEIIRLITAAPVKTIQESESLVQRVNEITQTVEAQSTRIAEAAKFTKDEQHTESVTKTMTKQEQVKQLVKELHERAAAQNYVFRQQIETRQHVQAPQILTRLEDSEVDEGCKFEFAARIEGEPEPVISWLKDGIDVKSNIDYRQEYVNGVATLVIEESFIEDTARYTVKATNDGGVAESSANLVVKSRSAMSSAILEEDKPRFVKQLQNVQVTEGGSARLDCVVVGKPEPEVTWFKEETAVVENERVHFEFSGDHCQMIIDRTVPLDTGVYTVKAKNVHGEVANFCQLRVAPQKTPKPYQRPPSIQPALTNTVWEEGSTATLKVFTHGEPKPRVHWKFNDSPLQSSSQVQISEQEDGWSKVTIQQISPVHAGMYTAIAENEIGEAVTGATVHVQPSINKSITTTMEHHLQEDLNETIGQPIQKTVVTKTNQEYEQRQRQDFPQPREPEKIVEDKRWVEVIEQHFEEHLSQKSMSPIPQVFERKKIETQQRWVDTIDEIWSPQPTETIITETRNNSRMDHFSSHSVHEPSPKPLTYQTTTTSNTRNVSHIGQSHQPVQPVIGNTTTTNESIKTMNIAKIRQSPQPEVHEARTTPAPASEHVAAIRKTPVRETHQSTITHAPSLENIAKIRQSPVPETHKSTLTRRSPSVENVAKIRQSPAPETHISTITRRSPSVENAAKIRQSPVPEQFRSTLTRQSPSVENIAVQQPAQQPESHRATTVGGQPIANIAQIHNAPLPEVQGVIREAPKIDRIDDILMAPKDKIVITTVEQTVTTTGDIDKRYQEQEQKQSHITTTVTQGEEGWIQHKHQDFQHPEQSTSVTKKLNIEESENIRSQREIQGEPEKQIQTVTKKTEEEEELRRQQELQAKREPQTTTTVTETTSGEGWIQNVHQDMQQPHLSTVTVKKLGVEENELIQQNQNVQQPKTTKTTKTREELEEEERIRQQSKIPIRREPVTTVTETTSGEGWVQQIHQQPETSTVTVKRLDIEAGGSSESKIPMRRGGPRPVSIRQTDEETSIRQRDSFAAASEVEGFWTDGAYTASPTPPPVPIHRTTAEDNMQRIGLSRTTTEPEFIKFFEKEYTVEEGGRIAIECILVGNPKPWTRVFFNNRQITEKSEFLKICHVNDTYSIIISPARLEHAGYYKIIAENKRGVSESLTVLHVRPRSIQTYQQQKKNESLLHQQTQDAKNSEFTTVEEEFAMFEYEQRRPLKHESSKLVTPPPAKRIQQEHRSNEEHLETYDMEGKKPSGHPPHFTQTLVSTVIAQGDNTKFEGIVTGWPAPTVEWTVDGQPLTSTDIKVSNIGGRVSLTFPTCQLSHAGKYMCTAKNSSGVATSSAQLVVRPKTIAPDFIQRLISEEVEEGVQLKWTVRVTGDPMPKVTWLRDGYEIPDCDEVRIVDHGDGYHSLIIVKVESADSGQFTCLAENIAGEARSTADLVVRQPGAQPGNYFHVTKVTQEKQAKGSEPQTTSAFAIETPRQSEML</sequence>
<feature type="domain" description="Ig-like" evidence="9">
    <location>
        <begin position="2321"/>
        <end position="2408"/>
    </location>
</feature>
<dbReference type="FunFam" id="2.60.40.10:FF:000032">
    <property type="entry name" value="palladin isoform X1"/>
    <property type="match status" value="1"/>
</dbReference>
<comment type="subcellular location">
    <subcellularLocation>
        <location evidence="1">Cytoplasm</location>
        <location evidence="1">Myofibril</location>
        <location evidence="1">Sarcomere</location>
        <location evidence="1">A band</location>
    </subcellularLocation>
</comment>
<feature type="compositionally biased region" description="Basic and acidic residues" evidence="8">
    <location>
        <begin position="1587"/>
        <end position="1598"/>
    </location>
</feature>
<feature type="region of interest" description="Disordered" evidence="8">
    <location>
        <begin position="2280"/>
        <end position="2301"/>
    </location>
</feature>
<dbReference type="InterPro" id="IPR058157">
    <property type="entry name" value="Spectrin_met"/>
</dbReference>
<feature type="region of interest" description="Disordered" evidence="8">
    <location>
        <begin position="1988"/>
        <end position="2013"/>
    </location>
</feature>